<keyword evidence="10" id="KW-0648">Protein biosynthesis</keyword>
<comment type="subunit">
    <text evidence="3">Homodimer.</text>
</comment>
<dbReference type="InterPro" id="IPR033731">
    <property type="entry name" value="GlyRS-like_core"/>
</dbReference>
<dbReference type="GO" id="GO:0016740">
    <property type="term" value="F:transferase activity"/>
    <property type="evidence" value="ECO:0007669"/>
    <property type="project" value="UniProtKB-KW"/>
</dbReference>
<dbReference type="InterPro" id="IPR006195">
    <property type="entry name" value="aa-tRNA-synth_II"/>
</dbReference>
<evidence type="ECO:0000256" key="12">
    <source>
        <dbReference type="ARBA" id="ARBA00030057"/>
    </source>
</evidence>
<dbReference type="SUPFAM" id="SSF52954">
    <property type="entry name" value="Class II aaRS ABD-related"/>
    <property type="match status" value="1"/>
</dbReference>
<evidence type="ECO:0000256" key="7">
    <source>
        <dbReference type="ARBA" id="ARBA00022679"/>
    </source>
</evidence>
<dbReference type="GO" id="GO:0070150">
    <property type="term" value="P:mitochondrial glycyl-tRNA aminoacylation"/>
    <property type="evidence" value="ECO:0007669"/>
    <property type="project" value="TreeGrafter"/>
</dbReference>
<keyword evidence="8" id="KW-0547">Nucleotide-binding</keyword>
<evidence type="ECO:0000256" key="9">
    <source>
        <dbReference type="ARBA" id="ARBA00022840"/>
    </source>
</evidence>
<dbReference type="Pfam" id="PF10544">
    <property type="entry name" value="T5orf172"/>
    <property type="match status" value="1"/>
</dbReference>
<protein>
    <recommendedName>
        <fullName evidence="4">glycine--tRNA ligase</fullName>
        <ecNumber evidence="4">6.1.1.14</ecNumber>
    </recommendedName>
    <alternativeName>
        <fullName evidence="12">Diadenosine tetraphosphate synthetase</fullName>
    </alternativeName>
</protein>
<sequence>MTPQLPSEMPLEIIFIDDSEGAEELASTPPSFIASTPPSFIASTPPSPIASTPPSIIASTPPSLISDRTVSSKKSKAALHGDFDSSTEEALRNKYPDIAIKVVEVLDDYGNQLSKDWRNLNEKFIQLKIDKERSESWNSSQSITAFKHLKRKPSDNLDTNHPQNFNETYDDTQVDKVAERYRRMSISDDETAGADIKLVVNSKTTKRRWKSQKVKDVSSLSSDTDLESEKEESSCLNQKSRRTSSPKNPTSTASRNNGVAGRRSKASSSPPNPLPGAHSGTLVTRSEQSASAEASTKLERRAGPRRHISNVTSGDSVSSGLTMEKNTRRISRSSLLSTDEPVQEIVTQALTGRSASNNGASDIIDLTSSPTRESERTSTPSTRTSKSQKSETKLPEFTEYNAVKKNDHQIKTAIIYLLKSQYSNKRKTEEFQKSARTEGYVYIFTSPLTPSHYKIGRTKQKPGKRIEQWGKCKLDPEQVKDDNDKYFPLFYLVEMLVELELYNERRKYTCGECRTQHKHYQGNNAPFARINGEKINSEHGEWYCVSEERALEIVNRWREWICAHDPYSSDMKLNDRWSWKLDRINHSKVRADWDMWTRWNKWESDREDDEFEEQKEEEANLNVRSSWSKEEHLGVARYHHARHKTSHVYITLEQTRTSPTMTSEMTTLRGKPLQRAELDNLLRRNLFYTPSFEIYGGVSGFYDYGPPGCALTANILKLWRNHFVLEENMLEVDCPIVTPHEILQTSGHVERFCDWMVKDPTSGEILRADHLVEEVLETRLKGNKKARGQALEQKDDQKAKPKKKGSAVAEAVRLEDAVAQEYEEILAKIDNYDGPELGELMEKHDIRNPSTGNRTTPPVQFNLMFQIPNIGPSSTLTGYLRPETAQGQFLNFAKLLEYNNGRMPFASASIGKSFRNEIAPRSGLIRVREFQMCEIEHFLDPNDKRHPRFQEVAHVKLNLLDRDVQLSGKTTITVMSIGDAVKQGIVDNETLGYFLARIQLFLLQLGCNPAKIRFRQHMATEMAHYAADCWDGEVETSFGWCEAIGCADRSAYDLTVHMKKTGKPLQAKEVLSESREVEFWAAEPVRKTFGPKFRKDAQAVEAAINALSDELREKLSVELKSTGKIAIDVPGVGSKVELTSDLVVIEKQTRTEHTREYTPNVIEPSFGVGRIFYALCEHVYWTRDGEGNESRAVLSFPPAIAPIPVVLYPLSSHPDMSTLVKRLSASLRRHRIHHIVDSSSASIGRRYSRQDQVGTPFGITVDFDSIQNNTYTLRERDSMAQVRATEAEIVAAIVGMVNGDENWESVAQRLPKFESQEVSKEDLAGEN</sequence>
<dbReference type="SUPFAM" id="SSF55681">
    <property type="entry name" value="Class II aaRS and biotin synthetases"/>
    <property type="match status" value="1"/>
</dbReference>
<feature type="non-terminal residue" evidence="16">
    <location>
        <position position="1327"/>
    </location>
</feature>
<evidence type="ECO:0000256" key="13">
    <source>
        <dbReference type="ARBA" id="ARBA00051967"/>
    </source>
</evidence>
<organism evidence="16 17">
    <name type="scientific">Scytalidium lignicola</name>
    <name type="common">Hyphomycete</name>
    <dbReference type="NCBI Taxonomy" id="5539"/>
    <lineage>
        <taxon>Eukaryota</taxon>
        <taxon>Fungi</taxon>
        <taxon>Dikarya</taxon>
        <taxon>Ascomycota</taxon>
        <taxon>Pezizomycotina</taxon>
        <taxon>Leotiomycetes</taxon>
        <taxon>Leotiomycetes incertae sedis</taxon>
        <taxon>Scytalidium</taxon>
    </lineage>
</organism>
<evidence type="ECO:0000256" key="1">
    <source>
        <dbReference type="ARBA" id="ARBA00004496"/>
    </source>
</evidence>
<dbReference type="Gene3D" id="3.30.720.200">
    <property type="match status" value="1"/>
</dbReference>
<dbReference type="PANTHER" id="PTHR10745">
    <property type="entry name" value="GLYCYL-TRNA SYNTHETASE/DNA POLYMERASE SUBUNIT GAMMA-2"/>
    <property type="match status" value="1"/>
</dbReference>
<dbReference type="PANTHER" id="PTHR10745:SF0">
    <property type="entry name" value="GLYCINE--TRNA LIGASE"/>
    <property type="match status" value="1"/>
</dbReference>
<dbReference type="Proteomes" id="UP000258309">
    <property type="component" value="Unassembled WGS sequence"/>
</dbReference>
<comment type="caution">
    <text evidence="16">The sequence shown here is derived from an EMBL/GenBank/DDBJ whole genome shotgun (WGS) entry which is preliminary data.</text>
</comment>
<dbReference type="EMBL" id="NCSJ02000646">
    <property type="protein sequence ID" value="RFU23707.1"/>
    <property type="molecule type" value="Genomic_DNA"/>
</dbReference>
<evidence type="ECO:0000256" key="14">
    <source>
        <dbReference type="SAM" id="MobiDB-lite"/>
    </source>
</evidence>
<name>A0A3E2GRM4_SCYLI</name>
<dbReference type="FunFam" id="3.30.930.10:FF:000010">
    <property type="entry name" value="Glycyl-tRNA synthetase 1"/>
    <property type="match status" value="1"/>
</dbReference>
<dbReference type="FunFam" id="3.40.50.800:FF:000004">
    <property type="entry name" value="Glycine--tRNA ligase 2"/>
    <property type="match status" value="1"/>
</dbReference>
<comment type="similarity">
    <text evidence="2">Belongs to the class-II aminoacyl-tRNA synthetase family.</text>
</comment>
<dbReference type="Pfam" id="PF03129">
    <property type="entry name" value="HGTP_anticodon"/>
    <property type="match status" value="1"/>
</dbReference>
<dbReference type="InterPro" id="IPR002315">
    <property type="entry name" value="tRNA-synt_gly"/>
</dbReference>
<feature type="region of interest" description="Disordered" evidence="14">
    <location>
        <begin position="783"/>
        <end position="806"/>
    </location>
</feature>
<dbReference type="GO" id="GO:0005524">
    <property type="term" value="F:ATP binding"/>
    <property type="evidence" value="ECO:0007669"/>
    <property type="project" value="UniProtKB-KW"/>
</dbReference>
<dbReference type="CDD" id="cd00774">
    <property type="entry name" value="GlyRS-like_core"/>
    <property type="match status" value="1"/>
</dbReference>
<feature type="compositionally biased region" description="Polar residues" evidence="14">
    <location>
        <begin position="281"/>
        <end position="294"/>
    </location>
</feature>
<feature type="compositionally biased region" description="Low complexity" evidence="14">
    <location>
        <begin position="34"/>
        <end position="66"/>
    </location>
</feature>
<dbReference type="STRING" id="5539.A0A3E2GRM4"/>
<feature type="domain" description="Aminoacyl-transfer RNA synthetases class-II family profile" evidence="15">
    <location>
        <begin position="813"/>
        <end position="1198"/>
    </location>
</feature>
<dbReference type="InterPro" id="IPR027031">
    <property type="entry name" value="Gly-tRNA_synthase/POLG2"/>
</dbReference>
<feature type="region of interest" description="Disordered" evidence="14">
    <location>
        <begin position="19"/>
        <end position="86"/>
    </location>
</feature>
<dbReference type="InterPro" id="IPR018306">
    <property type="entry name" value="Phage_T5_Orf172_DNA-bd"/>
</dbReference>
<dbReference type="InterPro" id="IPR004154">
    <property type="entry name" value="Anticodon-bd"/>
</dbReference>
<comment type="catalytic activity">
    <reaction evidence="13">
        <text>2 ATP + H(+) = P(1),P(4)-bis(5'-adenosyl) tetraphosphate + diphosphate</text>
        <dbReference type="Rhea" id="RHEA:34935"/>
        <dbReference type="ChEBI" id="CHEBI:15378"/>
        <dbReference type="ChEBI" id="CHEBI:30616"/>
        <dbReference type="ChEBI" id="CHEBI:33019"/>
        <dbReference type="ChEBI" id="CHEBI:58141"/>
    </reaction>
</comment>
<evidence type="ECO:0000256" key="8">
    <source>
        <dbReference type="ARBA" id="ARBA00022741"/>
    </source>
</evidence>
<feature type="compositionally biased region" description="Polar residues" evidence="14">
    <location>
        <begin position="345"/>
        <end position="360"/>
    </location>
</feature>
<dbReference type="GO" id="GO:0004820">
    <property type="term" value="F:glycine-tRNA ligase activity"/>
    <property type="evidence" value="ECO:0007669"/>
    <property type="project" value="UniProtKB-EC"/>
</dbReference>
<keyword evidence="11" id="KW-0030">Aminoacyl-tRNA synthetase</keyword>
<evidence type="ECO:0000313" key="16">
    <source>
        <dbReference type="EMBL" id="RFU23707.1"/>
    </source>
</evidence>
<reference evidence="16 17" key="1">
    <citation type="submission" date="2018-05" db="EMBL/GenBank/DDBJ databases">
        <title>Draft genome sequence of Scytalidium lignicola DSM 105466, a ubiquitous saprotrophic fungus.</title>
        <authorList>
            <person name="Buettner E."/>
            <person name="Gebauer A.M."/>
            <person name="Hofrichter M."/>
            <person name="Liers C."/>
            <person name="Kellner H."/>
        </authorList>
    </citation>
    <scope>NUCLEOTIDE SEQUENCE [LARGE SCALE GENOMIC DNA]</scope>
    <source>
        <strain evidence="16 17">DSM 105466</strain>
    </source>
</reference>
<dbReference type="PRINTS" id="PR01043">
    <property type="entry name" value="TRNASYNTHGLY"/>
</dbReference>
<dbReference type="NCBIfam" id="NF003211">
    <property type="entry name" value="PRK04173.1"/>
    <property type="match status" value="1"/>
</dbReference>
<evidence type="ECO:0000256" key="5">
    <source>
        <dbReference type="ARBA" id="ARBA00022490"/>
    </source>
</evidence>
<keyword evidence="17" id="KW-1185">Reference proteome</keyword>
<dbReference type="OrthoDB" id="57698at2759"/>
<keyword evidence="6" id="KW-0436">Ligase</keyword>
<dbReference type="InterPro" id="IPR036621">
    <property type="entry name" value="Anticodon-bd_dom_sf"/>
</dbReference>
<evidence type="ECO:0000313" key="17">
    <source>
        <dbReference type="Proteomes" id="UP000258309"/>
    </source>
</evidence>
<feature type="compositionally biased region" description="Polar residues" evidence="14">
    <location>
        <begin position="309"/>
        <end position="321"/>
    </location>
</feature>
<evidence type="ECO:0000256" key="2">
    <source>
        <dbReference type="ARBA" id="ARBA00008226"/>
    </source>
</evidence>
<dbReference type="GO" id="GO:0005739">
    <property type="term" value="C:mitochondrion"/>
    <property type="evidence" value="ECO:0007669"/>
    <property type="project" value="TreeGrafter"/>
</dbReference>
<keyword evidence="9" id="KW-0067">ATP-binding</keyword>
<evidence type="ECO:0000256" key="10">
    <source>
        <dbReference type="ARBA" id="ARBA00022917"/>
    </source>
</evidence>
<feature type="non-terminal residue" evidence="16">
    <location>
        <position position="1"/>
    </location>
</feature>
<dbReference type="EC" id="6.1.1.14" evidence="4"/>
<evidence type="ECO:0000256" key="3">
    <source>
        <dbReference type="ARBA" id="ARBA00011738"/>
    </source>
</evidence>
<feature type="compositionally biased region" description="Polar residues" evidence="14">
    <location>
        <begin position="156"/>
        <end position="167"/>
    </location>
</feature>
<feature type="region of interest" description="Disordered" evidence="14">
    <location>
        <begin position="148"/>
        <end position="172"/>
    </location>
</feature>
<keyword evidence="5" id="KW-0963">Cytoplasm</keyword>
<gene>
    <name evidence="16" type="ORF">B7463_g12631</name>
</gene>
<dbReference type="InterPro" id="IPR045864">
    <property type="entry name" value="aa-tRNA-synth_II/BPL/LPL"/>
</dbReference>
<evidence type="ECO:0000256" key="6">
    <source>
        <dbReference type="ARBA" id="ARBA00022598"/>
    </source>
</evidence>
<evidence type="ECO:0000256" key="4">
    <source>
        <dbReference type="ARBA" id="ARBA00012829"/>
    </source>
</evidence>
<evidence type="ECO:0000259" key="15">
    <source>
        <dbReference type="PROSITE" id="PS50862"/>
    </source>
</evidence>
<dbReference type="Gene3D" id="3.40.50.800">
    <property type="entry name" value="Anticodon-binding domain"/>
    <property type="match status" value="1"/>
</dbReference>
<accession>A0A3E2GRM4</accession>
<evidence type="ECO:0000256" key="11">
    <source>
        <dbReference type="ARBA" id="ARBA00023146"/>
    </source>
</evidence>
<keyword evidence="7" id="KW-0808">Transferase</keyword>
<feature type="compositionally biased region" description="Polar residues" evidence="14">
    <location>
        <begin position="245"/>
        <end position="257"/>
    </location>
</feature>
<dbReference type="FunFam" id="3.30.720.200:FF:000001">
    <property type="entry name" value="Glycine--tRNA ligase 2"/>
    <property type="match status" value="1"/>
</dbReference>
<dbReference type="PROSITE" id="PS50862">
    <property type="entry name" value="AA_TRNA_LIGASE_II"/>
    <property type="match status" value="1"/>
</dbReference>
<dbReference type="NCBIfam" id="TIGR00389">
    <property type="entry name" value="glyS_dimeric"/>
    <property type="match status" value="1"/>
</dbReference>
<comment type="subcellular location">
    <subcellularLocation>
        <location evidence="1">Cytoplasm</location>
    </subcellularLocation>
</comment>
<feature type="region of interest" description="Disordered" evidence="14">
    <location>
        <begin position="203"/>
        <end position="393"/>
    </location>
</feature>
<dbReference type="Gene3D" id="3.30.40.230">
    <property type="match status" value="1"/>
</dbReference>
<feature type="compositionally biased region" description="Low complexity" evidence="14">
    <location>
        <begin position="367"/>
        <end position="385"/>
    </location>
</feature>
<dbReference type="Gene3D" id="3.30.930.10">
    <property type="entry name" value="Bira Bifunctional Protein, Domain 2"/>
    <property type="match status" value="1"/>
</dbReference>
<proteinExistence type="inferred from homology"/>